<dbReference type="RefSeq" id="WP_309560339.1">
    <property type="nucleotide sequence ID" value="NZ_JAVJIU010000001.1"/>
</dbReference>
<name>A0ABU1EM62_9FLAO</name>
<accession>A0ABU1EM62</accession>
<evidence type="ECO:0000313" key="1">
    <source>
        <dbReference type="EMBL" id="MDR5589452.1"/>
    </source>
</evidence>
<organism evidence="1 2">
    <name type="scientific">Christiangramia sediminicola</name>
    <dbReference type="NCBI Taxonomy" id="3073267"/>
    <lineage>
        <taxon>Bacteria</taxon>
        <taxon>Pseudomonadati</taxon>
        <taxon>Bacteroidota</taxon>
        <taxon>Flavobacteriia</taxon>
        <taxon>Flavobacteriales</taxon>
        <taxon>Flavobacteriaceae</taxon>
        <taxon>Christiangramia</taxon>
    </lineage>
</organism>
<keyword evidence="2" id="KW-1185">Reference proteome</keyword>
<proteinExistence type="predicted"/>
<sequence length="64" mass="7158">MKFYYSGKQPDAYGVIRVHAETCKSLPDILGRIYIGMFPNGNLAMETAKNELQLAKVKVCKCCT</sequence>
<gene>
    <name evidence="1" type="ORF">RE431_02300</name>
</gene>
<dbReference type="Proteomes" id="UP001257234">
    <property type="component" value="Unassembled WGS sequence"/>
</dbReference>
<evidence type="ECO:0000313" key="2">
    <source>
        <dbReference type="Proteomes" id="UP001257234"/>
    </source>
</evidence>
<dbReference type="EMBL" id="JAVJIU010000001">
    <property type="protein sequence ID" value="MDR5589452.1"/>
    <property type="molecule type" value="Genomic_DNA"/>
</dbReference>
<comment type="caution">
    <text evidence="1">The sequence shown here is derived from an EMBL/GenBank/DDBJ whole genome shotgun (WGS) entry which is preliminary data.</text>
</comment>
<reference evidence="2" key="1">
    <citation type="submission" date="2023-07" db="EMBL/GenBank/DDBJ databases">
        <title>Christiangramia sp. SM2212., a novel bacterium of the family Flavobacteriaceae isolated from the sea sediment.</title>
        <authorList>
            <person name="Wang J."/>
            <person name="Zhang X."/>
        </authorList>
    </citation>
    <scope>NUCLEOTIDE SEQUENCE [LARGE SCALE GENOMIC DNA]</scope>
    <source>
        <strain evidence="2">SM2212</strain>
    </source>
</reference>
<protein>
    <submittedName>
        <fullName evidence="1">Uncharacterized protein</fullName>
    </submittedName>
</protein>